<dbReference type="Gene3D" id="3.40.640.10">
    <property type="entry name" value="Type I PLP-dependent aspartate aminotransferase-like (Major domain)"/>
    <property type="match status" value="1"/>
</dbReference>
<dbReference type="AlphaFoldDB" id="A0A1L3LQY5"/>
<comment type="function">
    <text evidence="5">Catalyzes the cleavage of L-allo-threonine and L-threonine to glycine and acetaldehyde.</text>
</comment>
<dbReference type="KEGG" id="same:SAMCFNEI73_Ch3245"/>
<dbReference type="GO" id="GO:0008732">
    <property type="term" value="F:L-allo-threonine aldolase activity"/>
    <property type="evidence" value="ECO:0007669"/>
    <property type="project" value="RHEA"/>
</dbReference>
<name>A0A1L3LQY5_9HYPH</name>
<feature type="domain" description="Aromatic amino acid beta-eliminating lyase/threonine aldolase" evidence="6">
    <location>
        <begin position="6"/>
        <end position="282"/>
    </location>
</feature>
<dbReference type="EMBL" id="CP013107">
    <property type="protein sequence ID" value="APG92508.1"/>
    <property type="molecule type" value="Genomic_DNA"/>
</dbReference>
<evidence type="ECO:0000313" key="8">
    <source>
        <dbReference type="Proteomes" id="UP000182306"/>
    </source>
</evidence>
<keyword evidence="8" id="KW-1185">Reference proteome</keyword>
<accession>A0A1L3LQY5</accession>
<comment type="subunit">
    <text evidence="3">Homotetramer.</text>
</comment>
<dbReference type="InterPro" id="IPR015421">
    <property type="entry name" value="PyrdxlP-dep_Trfase_major"/>
</dbReference>
<dbReference type="Proteomes" id="UP000182306">
    <property type="component" value="Chromosome"/>
</dbReference>
<dbReference type="InterPro" id="IPR015424">
    <property type="entry name" value="PyrdxlP-dep_Trfase"/>
</dbReference>
<dbReference type="PANTHER" id="PTHR48097:SF5">
    <property type="entry name" value="LOW SPECIFICITY L-THREONINE ALDOLASE"/>
    <property type="match status" value="1"/>
</dbReference>
<gene>
    <name evidence="7" type="primary">ltaE</name>
    <name evidence="7" type="ORF">SAMCFNEI73_Ch3245</name>
</gene>
<reference evidence="7 8" key="1">
    <citation type="submission" date="2015-10" db="EMBL/GenBank/DDBJ databases">
        <title>Genomic differences between typical nodule nitrogen-fixing rhizobial strains and those coming from bean seeds.</title>
        <authorList>
            <person name="Peralta H."/>
            <person name="Aguilar-Vera A."/>
            <person name="Diaz R."/>
            <person name="Mora Y."/>
            <person name="Martinez-Batallar G."/>
            <person name="Salazar E."/>
            <person name="Vargas-Lagunas C."/>
            <person name="Encarnacion S."/>
            <person name="Girard L."/>
            <person name="Mora J."/>
        </authorList>
    </citation>
    <scope>NUCLEOTIDE SEQUENCE [LARGE SCALE GENOMIC DNA]</scope>
    <source>
        <strain evidence="7 8">CFNEI 73</strain>
    </source>
</reference>
<evidence type="ECO:0000256" key="2">
    <source>
        <dbReference type="ARBA" id="ARBA00006966"/>
    </source>
</evidence>
<comment type="similarity">
    <text evidence="2 5">Belongs to the threonine aldolase family.</text>
</comment>
<dbReference type="GO" id="GO:0006567">
    <property type="term" value="P:L-threonine catabolic process"/>
    <property type="evidence" value="ECO:0007669"/>
    <property type="project" value="UniProtKB-UniRule"/>
</dbReference>
<evidence type="ECO:0000256" key="4">
    <source>
        <dbReference type="ARBA" id="ARBA00022898"/>
    </source>
</evidence>
<comment type="cofactor">
    <cofactor evidence="1 5">
        <name>pyridoxal 5'-phosphate</name>
        <dbReference type="ChEBI" id="CHEBI:597326"/>
    </cofactor>
</comment>
<dbReference type="CDD" id="cd06502">
    <property type="entry name" value="TA_like"/>
    <property type="match status" value="1"/>
</dbReference>
<dbReference type="SUPFAM" id="SSF53383">
    <property type="entry name" value="PLP-dependent transferases"/>
    <property type="match status" value="1"/>
</dbReference>
<dbReference type="InterPro" id="IPR001597">
    <property type="entry name" value="ArAA_b-elim_lyase/Thr_aldolase"/>
</dbReference>
<dbReference type="Gene3D" id="3.90.1150.10">
    <property type="entry name" value="Aspartate Aminotransferase, domain 1"/>
    <property type="match status" value="1"/>
</dbReference>
<keyword evidence="4 5" id="KW-0663">Pyridoxal phosphate</keyword>
<comment type="catalytic activity">
    <reaction evidence="5">
        <text>L-allo-threonine = acetaldehyde + glycine</text>
        <dbReference type="Rhea" id="RHEA:26209"/>
        <dbReference type="ChEBI" id="CHEBI:15343"/>
        <dbReference type="ChEBI" id="CHEBI:57305"/>
        <dbReference type="ChEBI" id="CHEBI:58585"/>
        <dbReference type="EC" id="4.1.2.48"/>
    </reaction>
</comment>
<evidence type="ECO:0000313" key="7">
    <source>
        <dbReference type="EMBL" id="APG92508.1"/>
    </source>
</evidence>
<organism evidence="7 8">
    <name type="scientific">Sinorhizobium americanum</name>
    <dbReference type="NCBI Taxonomy" id="194963"/>
    <lineage>
        <taxon>Bacteria</taxon>
        <taxon>Pseudomonadati</taxon>
        <taxon>Pseudomonadota</taxon>
        <taxon>Alphaproteobacteria</taxon>
        <taxon>Hyphomicrobiales</taxon>
        <taxon>Rhizobiaceae</taxon>
        <taxon>Sinorhizobium/Ensifer group</taxon>
        <taxon>Sinorhizobium</taxon>
    </lineage>
</organism>
<sequence>MIPMIFASDNWAGAHPAISENLAAHVHGYVSAYGTSELDRKVEERLSEIFERDVAVFFVGTGTAANALALASTNRAGGIAFCHREAHVNVDECGAPEFFSHGARLCPVDGARGKMDAARLEAEIRRFPPDVVHGGQPMAVTLTQATESGTVYSLAEIEAVASIAKSHKLPLHMDGARFANALVSLDTTPAEMTWKRGVDLLSFGGTKNGCWCAEALILFDPAKTHEMHFLRKRAAQLFSKSRFIAAQFDAYLKGDLWLDLARHANSMARRLAEGIAASAVSRLAWTPGANEVFVILKRDVAARLEEQGAVFYDWPAPQDLAASLAADEGLYRLVTSFATRADEVDQFIAAC</sequence>
<protein>
    <recommendedName>
        <fullName evidence="5">L-threonine aldolase</fullName>
        <ecNumber evidence="5">4.1.2.48</ecNumber>
    </recommendedName>
</protein>
<dbReference type="PIRSF" id="PIRSF038940">
    <property type="entry name" value="Low_specificity_LTA"/>
    <property type="match status" value="1"/>
</dbReference>
<proteinExistence type="inferred from homology"/>
<dbReference type="PANTHER" id="PTHR48097">
    <property type="entry name" value="L-THREONINE ALDOLASE-RELATED"/>
    <property type="match status" value="1"/>
</dbReference>
<dbReference type="Pfam" id="PF01212">
    <property type="entry name" value="Beta_elim_lyase"/>
    <property type="match status" value="1"/>
</dbReference>
<dbReference type="InterPro" id="IPR015422">
    <property type="entry name" value="PyrdxlP-dep_Trfase_small"/>
</dbReference>
<keyword evidence="5 7" id="KW-0456">Lyase</keyword>
<comment type="catalytic activity">
    <reaction evidence="5">
        <text>L-threonine = acetaldehyde + glycine</text>
        <dbReference type="Rhea" id="RHEA:19625"/>
        <dbReference type="ChEBI" id="CHEBI:15343"/>
        <dbReference type="ChEBI" id="CHEBI:57305"/>
        <dbReference type="ChEBI" id="CHEBI:57926"/>
        <dbReference type="EC" id="4.1.2.48"/>
    </reaction>
</comment>
<dbReference type="EC" id="4.1.2.48" evidence="5"/>
<evidence type="ECO:0000256" key="5">
    <source>
        <dbReference type="PIRNR" id="PIRNR038940"/>
    </source>
</evidence>
<evidence type="ECO:0000256" key="1">
    <source>
        <dbReference type="ARBA" id="ARBA00001933"/>
    </source>
</evidence>
<evidence type="ECO:0000259" key="6">
    <source>
        <dbReference type="Pfam" id="PF01212"/>
    </source>
</evidence>
<dbReference type="InterPro" id="IPR026273">
    <property type="entry name" value="Low_specificity_L-TA_bact"/>
</dbReference>
<evidence type="ECO:0000256" key="3">
    <source>
        <dbReference type="ARBA" id="ARBA00011881"/>
    </source>
</evidence>
<dbReference type="STRING" id="194963.SAMCFNEI73_Ch3245"/>